<protein>
    <submittedName>
        <fullName evidence="1">SFRICE_001139</fullName>
    </submittedName>
</protein>
<dbReference type="EMBL" id="ODYU01002331">
    <property type="protein sequence ID" value="SOQ39694.1"/>
    <property type="molecule type" value="Genomic_DNA"/>
</dbReference>
<organism evidence="1">
    <name type="scientific">Spodoptera frugiperda</name>
    <name type="common">Fall armyworm</name>
    <dbReference type="NCBI Taxonomy" id="7108"/>
    <lineage>
        <taxon>Eukaryota</taxon>
        <taxon>Metazoa</taxon>
        <taxon>Ecdysozoa</taxon>
        <taxon>Arthropoda</taxon>
        <taxon>Hexapoda</taxon>
        <taxon>Insecta</taxon>
        <taxon>Pterygota</taxon>
        <taxon>Neoptera</taxon>
        <taxon>Endopterygota</taxon>
        <taxon>Lepidoptera</taxon>
        <taxon>Glossata</taxon>
        <taxon>Ditrysia</taxon>
        <taxon>Noctuoidea</taxon>
        <taxon>Noctuidae</taxon>
        <taxon>Amphipyrinae</taxon>
        <taxon>Spodoptera</taxon>
    </lineage>
</organism>
<reference evidence="1" key="1">
    <citation type="submission" date="2016-07" db="EMBL/GenBank/DDBJ databases">
        <authorList>
            <person name="Bretaudeau A."/>
        </authorList>
    </citation>
    <scope>NUCLEOTIDE SEQUENCE</scope>
    <source>
        <strain evidence="1">Rice</strain>
        <tissue evidence="1">Whole body</tissue>
    </source>
</reference>
<proteinExistence type="predicted"/>
<gene>
    <name evidence="1" type="ORF">SFRICE_001139</name>
</gene>
<evidence type="ECO:0000313" key="1">
    <source>
        <dbReference type="EMBL" id="SOQ39694.1"/>
    </source>
</evidence>
<accession>A0A2H1VHD8</accession>
<sequence>MIFSCIVGVYIQDHTHKTPRTGTTICESHKELLSTGSRTRYTWSSHHANRTVKSNIYFSTEFLLCRGYVYKHTSSHTHDTQTRNNILWIMQRVVPSGN</sequence>
<name>A0A2H1VHD8_SPOFR</name>
<dbReference type="AlphaFoldDB" id="A0A2H1VHD8"/>